<organism evidence="4 5">
    <name type="scientific">Saltatorellus ferox</name>
    <dbReference type="NCBI Taxonomy" id="2528018"/>
    <lineage>
        <taxon>Bacteria</taxon>
        <taxon>Pseudomonadati</taxon>
        <taxon>Planctomycetota</taxon>
        <taxon>Planctomycetia</taxon>
        <taxon>Planctomycetia incertae sedis</taxon>
        <taxon>Saltatorellus</taxon>
    </lineage>
</organism>
<dbReference type="InterPro" id="IPR020568">
    <property type="entry name" value="Ribosomal_Su5_D2-typ_SF"/>
</dbReference>
<protein>
    <submittedName>
        <fullName evidence="4">IMPACT family member YigZ</fullName>
    </submittedName>
</protein>
<dbReference type="SUPFAM" id="SSF54980">
    <property type="entry name" value="EF-G C-terminal domain-like"/>
    <property type="match status" value="1"/>
</dbReference>
<dbReference type="InterPro" id="IPR023582">
    <property type="entry name" value="Impact"/>
</dbReference>
<dbReference type="SUPFAM" id="SSF54211">
    <property type="entry name" value="Ribosomal protein S5 domain 2-like"/>
    <property type="match status" value="1"/>
</dbReference>
<dbReference type="Gene3D" id="3.30.230.30">
    <property type="entry name" value="Impact, N-terminal domain"/>
    <property type="match status" value="1"/>
</dbReference>
<dbReference type="Pfam" id="PF01205">
    <property type="entry name" value="Impact_N"/>
    <property type="match status" value="1"/>
</dbReference>
<dbReference type="PANTHER" id="PTHR16301">
    <property type="entry name" value="IMPACT-RELATED"/>
    <property type="match status" value="1"/>
</dbReference>
<reference evidence="4 5" key="1">
    <citation type="submission" date="2019-02" db="EMBL/GenBank/DDBJ databases">
        <title>Deep-cultivation of Planctomycetes and their phenomic and genomic characterization uncovers novel biology.</title>
        <authorList>
            <person name="Wiegand S."/>
            <person name="Jogler M."/>
            <person name="Boedeker C."/>
            <person name="Pinto D."/>
            <person name="Vollmers J."/>
            <person name="Rivas-Marin E."/>
            <person name="Kohn T."/>
            <person name="Peeters S.H."/>
            <person name="Heuer A."/>
            <person name="Rast P."/>
            <person name="Oberbeckmann S."/>
            <person name="Bunk B."/>
            <person name="Jeske O."/>
            <person name="Meyerdierks A."/>
            <person name="Storesund J.E."/>
            <person name="Kallscheuer N."/>
            <person name="Luecker S."/>
            <person name="Lage O.M."/>
            <person name="Pohl T."/>
            <person name="Merkel B.J."/>
            <person name="Hornburger P."/>
            <person name="Mueller R.-W."/>
            <person name="Bruemmer F."/>
            <person name="Labrenz M."/>
            <person name="Spormann A.M."/>
            <person name="Op den Camp H."/>
            <person name="Overmann J."/>
            <person name="Amann R."/>
            <person name="Jetten M.S.M."/>
            <person name="Mascher T."/>
            <person name="Medema M.H."/>
            <person name="Devos D.P."/>
            <person name="Kaster A.-K."/>
            <person name="Ovreas L."/>
            <person name="Rohde M."/>
            <person name="Galperin M.Y."/>
            <person name="Jogler C."/>
        </authorList>
    </citation>
    <scope>NUCLEOTIDE SEQUENCE [LARGE SCALE GENOMIC DNA]</scope>
    <source>
        <strain evidence="4 5">Poly30</strain>
    </source>
</reference>
<evidence type="ECO:0000259" key="3">
    <source>
        <dbReference type="Pfam" id="PF09186"/>
    </source>
</evidence>
<dbReference type="GO" id="GO:0005737">
    <property type="term" value="C:cytoplasm"/>
    <property type="evidence" value="ECO:0007669"/>
    <property type="project" value="TreeGrafter"/>
</dbReference>
<evidence type="ECO:0000313" key="4">
    <source>
        <dbReference type="EMBL" id="QDV09494.1"/>
    </source>
</evidence>
<dbReference type="InterPro" id="IPR015269">
    <property type="entry name" value="UPF0029_Impact_C"/>
</dbReference>
<dbReference type="GO" id="GO:0006446">
    <property type="term" value="P:regulation of translational initiation"/>
    <property type="evidence" value="ECO:0007669"/>
    <property type="project" value="TreeGrafter"/>
</dbReference>
<dbReference type="RefSeq" id="WP_145203949.1">
    <property type="nucleotide sequence ID" value="NZ_CP036434.1"/>
</dbReference>
<dbReference type="AlphaFoldDB" id="A0A518EZI8"/>
<name>A0A518EZI8_9BACT</name>
<evidence type="ECO:0000259" key="2">
    <source>
        <dbReference type="Pfam" id="PF01205"/>
    </source>
</evidence>
<dbReference type="EMBL" id="CP036434">
    <property type="protein sequence ID" value="QDV09494.1"/>
    <property type="molecule type" value="Genomic_DNA"/>
</dbReference>
<dbReference type="InterPro" id="IPR001498">
    <property type="entry name" value="Impact_N"/>
</dbReference>
<feature type="domain" description="UPF0029" evidence="3">
    <location>
        <begin position="148"/>
        <end position="199"/>
    </location>
</feature>
<sequence length="214" mass="22602">MSAPVESYTTLAEPFRYEPDKIKGSRFIACIAPAETEAEAQAFLESVRAEFDDARHVCWAWRLGGAGEETRSNDDGEPSGSAGRPILLQLEGHGVTDVMACVVRYFGGVKLGVGGLMRAYGGAAGQALDRAELKVVDVKVTLVCTHAYGDSGAVSGVLAAWELGAENADYGEEVTFSVRVGIGRVEEFQAAIREATAARASVEAPGKVPPRGRP</sequence>
<evidence type="ECO:0000256" key="1">
    <source>
        <dbReference type="ARBA" id="ARBA00007665"/>
    </source>
</evidence>
<proteinExistence type="inferred from homology"/>
<evidence type="ECO:0000313" key="5">
    <source>
        <dbReference type="Proteomes" id="UP000320390"/>
    </source>
</evidence>
<keyword evidence="5" id="KW-1185">Reference proteome</keyword>
<dbReference type="Gene3D" id="3.30.70.240">
    <property type="match status" value="1"/>
</dbReference>
<dbReference type="InterPro" id="IPR036956">
    <property type="entry name" value="Impact_N_sf"/>
</dbReference>
<comment type="similarity">
    <text evidence="1">Belongs to the IMPACT family.</text>
</comment>
<accession>A0A518EZI8</accession>
<feature type="domain" description="Impact N-terminal" evidence="2">
    <location>
        <begin position="23"/>
        <end position="128"/>
    </location>
</feature>
<dbReference type="Proteomes" id="UP000320390">
    <property type="component" value="Chromosome"/>
</dbReference>
<dbReference type="OrthoDB" id="9813771at2"/>
<dbReference type="PANTHER" id="PTHR16301:SF20">
    <property type="entry name" value="IMPACT FAMILY MEMBER YIGZ"/>
    <property type="match status" value="1"/>
</dbReference>
<dbReference type="InterPro" id="IPR035647">
    <property type="entry name" value="EFG_III/V"/>
</dbReference>
<gene>
    <name evidence="4" type="primary">yigZ</name>
    <name evidence="4" type="ORF">Poly30_50520</name>
</gene>
<dbReference type="Pfam" id="PF09186">
    <property type="entry name" value="DUF1949"/>
    <property type="match status" value="1"/>
</dbReference>